<keyword evidence="6" id="KW-1185">Reference proteome</keyword>
<dbReference type="InterPro" id="IPR016032">
    <property type="entry name" value="Sig_transdc_resp-reg_C-effctor"/>
</dbReference>
<dbReference type="CDD" id="cd00383">
    <property type="entry name" value="trans_reg_C"/>
    <property type="match status" value="1"/>
</dbReference>
<gene>
    <name evidence="5" type="ORF">QWI16_07675</name>
</gene>
<reference evidence="5" key="1">
    <citation type="submission" date="2023-07" db="EMBL/GenBank/DDBJ databases">
        <title>Gilvimarinus algae sp. nov., isolated from the surface of Kelp.</title>
        <authorList>
            <person name="Sun Y.Y."/>
            <person name="Gong Y."/>
            <person name="Du Z.J."/>
        </authorList>
    </citation>
    <scope>NUCLEOTIDE SEQUENCE</scope>
    <source>
        <strain evidence="5">SDUM040014</strain>
    </source>
</reference>
<dbReference type="SUPFAM" id="SSF46894">
    <property type="entry name" value="C-terminal effector domain of the bipartite response regulators"/>
    <property type="match status" value="1"/>
</dbReference>
<evidence type="ECO:0000313" key="5">
    <source>
        <dbReference type="EMBL" id="MDO3382050.1"/>
    </source>
</evidence>
<keyword evidence="1 2" id="KW-0238">DNA-binding</keyword>
<dbReference type="InterPro" id="IPR036388">
    <property type="entry name" value="WH-like_DNA-bd_sf"/>
</dbReference>
<dbReference type="Pfam" id="PF00486">
    <property type="entry name" value="Trans_reg_C"/>
    <property type="match status" value="1"/>
</dbReference>
<keyword evidence="3" id="KW-1133">Transmembrane helix</keyword>
<dbReference type="PROSITE" id="PS51755">
    <property type="entry name" value="OMPR_PHOB"/>
    <property type="match status" value="1"/>
</dbReference>
<dbReference type="InterPro" id="IPR011990">
    <property type="entry name" value="TPR-like_helical_dom_sf"/>
</dbReference>
<evidence type="ECO:0000313" key="6">
    <source>
        <dbReference type="Proteomes" id="UP001168380"/>
    </source>
</evidence>
<feature type="domain" description="OmpR/PhoB-type" evidence="4">
    <location>
        <begin position="4"/>
        <end position="102"/>
    </location>
</feature>
<comment type="caution">
    <text evidence="5">The sequence shown here is derived from an EMBL/GenBank/DDBJ whole genome shotgun (WGS) entry which is preliminary data.</text>
</comment>
<dbReference type="InterPro" id="IPR001867">
    <property type="entry name" value="OmpR/PhoB-type_DNA-bd"/>
</dbReference>
<keyword evidence="3" id="KW-0812">Transmembrane</keyword>
<evidence type="ECO:0000256" key="1">
    <source>
        <dbReference type="ARBA" id="ARBA00023125"/>
    </source>
</evidence>
<dbReference type="Gene3D" id="1.10.10.10">
    <property type="entry name" value="Winged helix-like DNA-binding domain superfamily/Winged helix DNA-binding domain"/>
    <property type="match status" value="1"/>
</dbReference>
<feature type="transmembrane region" description="Helical" evidence="3">
    <location>
        <begin position="117"/>
        <end position="137"/>
    </location>
</feature>
<dbReference type="RefSeq" id="WP_302712211.1">
    <property type="nucleotide sequence ID" value="NZ_JAULRT010000052.1"/>
</dbReference>
<organism evidence="5 6">
    <name type="scientific">Gilvimarinus algae</name>
    <dbReference type="NCBI Taxonomy" id="3058037"/>
    <lineage>
        <taxon>Bacteria</taxon>
        <taxon>Pseudomonadati</taxon>
        <taxon>Pseudomonadota</taxon>
        <taxon>Gammaproteobacteria</taxon>
        <taxon>Cellvibrionales</taxon>
        <taxon>Cellvibrionaceae</taxon>
        <taxon>Gilvimarinus</taxon>
    </lineage>
</organism>
<dbReference type="Pfam" id="PF13432">
    <property type="entry name" value="TPR_16"/>
    <property type="match status" value="1"/>
</dbReference>
<dbReference type="EMBL" id="JAULRT010000052">
    <property type="protein sequence ID" value="MDO3382050.1"/>
    <property type="molecule type" value="Genomic_DNA"/>
</dbReference>
<dbReference type="Gene3D" id="1.25.40.10">
    <property type="entry name" value="Tetratricopeptide repeat domain"/>
    <property type="match status" value="2"/>
</dbReference>
<accession>A0ABT8TDN7</accession>
<evidence type="ECO:0000256" key="2">
    <source>
        <dbReference type="PROSITE-ProRule" id="PRU01091"/>
    </source>
</evidence>
<evidence type="ECO:0000259" key="4">
    <source>
        <dbReference type="PROSITE" id="PS51755"/>
    </source>
</evidence>
<proteinExistence type="predicted"/>
<keyword evidence="3" id="KW-0472">Membrane</keyword>
<dbReference type="SUPFAM" id="SSF48452">
    <property type="entry name" value="TPR-like"/>
    <property type="match status" value="1"/>
</dbReference>
<dbReference type="Proteomes" id="UP001168380">
    <property type="component" value="Unassembled WGS sequence"/>
</dbReference>
<evidence type="ECO:0000256" key="3">
    <source>
        <dbReference type="SAM" id="Phobius"/>
    </source>
</evidence>
<sequence>MPNAEDFTLGQWLVCPTRNTLTNANTTRQLQHTPMQLLVYLAQRPGQSISKAELLDKLWANKVVTEEVLTVAISHLRKALDDNARSPRYIKTLPGKGYCLIQSPARSAKPARRHWRAGALAAMLIACLLGAALLLALKPKPPEAMAPSPAAVDYYRQAHYLLARGESSDLARAEERFRRALDLQPEYAEALWGLARVQLAQARQTPDDETLTDSARALLEKARQLRADFAPVHRQLGWLYFIEYWEYQSAQASFEHAIELNATDPETHLLFSQFQLAMGEYSASLASVERYIELAPQGYSQPVTAWIYYMADQAPRALRELEKIASVNTTADADFHLSAVKVYDHLGRDKDAFAHINALLDSSALTHEHGQLARAQFALGGLDALYRWLLNNQIEANVGHYTPPLSYARYALKTGDYDTAIAWLDRALVARQPELMWLAADPLYQPLHAHPKFQALLKSLKLNRVTD</sequence>
<protein>
    <submittedName>
        <fullName evidence="5">Winged helix-turn-helix domain-containing protein</fullName>
    </submittedName>
</protein>
<name>A0ABT8TDN7_9GAMM</name>
<dbReference type="SMART" id="SM00862">
    <property type="entry name" value="Trans_reg_C"/>
    <property type="match status" value="1"/>
</dbReference>
<feature type="DNA-binding region" description="OmpR/PhoB-type" evidence="2">
    <location>
        <begin position="4"/>
        <end position="102"/>
    </location>
</feature>